<dbReference type="AlphaFoldDB" id="A0A3B1DK83"/>
<organism evidence="3">
    <name type="scientific">hydrothermal vent metagenome</name>
    <dbReference type="NCBI Taxonomy" id="652676"/>
    <lineage>
        <taxon>unclassified sequences</taxon>
        <taxon>metagenomes</taxon>
        <taxon>ecological metagenomes</taxon>
    </lineage>
</organism>
<accession>A0A3B1DK83</accession>
<evidence type="ECO:0000313" key="3">
    <source>
        <dbReference type="EMBL" id="VAX35400.1"/>
    </source>
</evidence>
<dbReference type="InterPro" id="IPR003018">
    <property type="entry name" value="GAF"/>
</dbReference>
<evidence type="ECO:0000259" key="2">
    <source>
        <dbReference type="Pfam" id="PF13185"/>
    </source>
</evidence>
<dbReference type="InterPro" id="IPR018771">
    <property type="entry name" value="PocR_dom"/>
</dbReference>
<reference evidence="3" key="1">
    <citation type="submission" date="2018-06" db="EMBL/GenBank/DDBJ databases">
        <authorList>
            <person name="Zhirakovskaya E."/>
        </authorList>
    </citation>
    <scope>NUCLEOTIDE SEQUENCE</scope>
</reference>
<dbReference type="Pfam" id="PF10114">
    <property type="entry name" value="PocR"/>
    <property type="match status" value="1"/>
</dbReference>
<feature type="domain" description="PocR" evidence="1">
    <location>
        <begin position="13"/>
        <end position="167"/>
    </location>
</feature>
<protein>
    <recommendedName>
        <fullName evidence="4">GAF domain-containing protein</fullName>
    </recommendedName>
</protein>
<name>A0A3B1DK83_9ZZZZ</name>
<proteinExistence type="predicted"/>
<dbReference type="SUPFAM" id="SSF55781">
    <property type="entry name" value="GAF domain-like"/>
    <property type="match status" value="1"/>
</dbReference>
<dbReference type="InterPro" id="IPR029016">
    <property type="entry name" value="GAF-like_dom_sf"/>
</dbReference>
<evidence type="ECO:0008006" key="4">
    <source>
        <dbReference type="Google" id="ProtNLM"/>
    </source>
</evidence>
<feature type="domain" description="GAF" evidence="2">
    <location>
        <begin position="176"/>
        <end position="308"/>
    </location>
</feature>
<gene>
    <name evidence="3" type="ORF">MNBD_UNCLBAC01-824</name>
</gene>
<dbReference type="Pfam" id="PF13185">
    <property type="entry name" value="GAF_2"/>
    <property type="match status" value="1"/>
</dbReference>
<evidence type="ECO:0000259" key="1">
    <source>
        <dbReference type="Pfam" id="PF10114"/>
    </source>
</evidence>
<dbReference type="Gene3D" id="3.30.450.40">
    <property type="match status" value="1"/>
</dbReference>
<dbReference type="EMBL" id="UOGJ01000050">
    <property type="protein sequence ID" value="VAX35400.1"/>
    <property type="molecule type" value="Genomic_DNA"/>
</dbReference>
<sequence length="312" mass="35462">MNIHAYFQKNTCWQVLTHFIDVLRINMVIVDQEGHIIIPPDEQKYGGRLYLDSTLRAGFLDESPKFINSFKEHGKFLEYVNHFGLHSFALPISFNMTKKEKPSTAYMIIGPVILNKRLSNDDYLEKAQKAEVIGDALINEINTLKVVSNIMMNSILELLQKIIQNNITLSSQIETSYADSLESFLDLVVEMTESEFGSIMLLNEKNTFLTVEITKGNYNKSIQNKEIKIGEGIAGLAARENTSFLISKNHKQSRISHLLKRPEIKESLVMPLTDKNHIFGVLNLSTTKDSNKIEDNFDALQYLASQITKTSI</sequence>